<organism evidence="5 6">
    <name type="scientific">Clavispora lusitaniae (strain ATCC 42720)</name>
    <name type="common">Yeast</name>
    <name type="synonym">Candida lusitaniae</name>
    <dbReference type="NCBI Taxonomy" id="306902"/>
    <lineage>
        <taxon>Eukaryota</taxon>
        <taxon>Fungi</taxon>
        <taxon>Dikarya</taxon>
        <taxon>Ascomycota</taxon>
        <taxon>Saccharomycotina</taxon>
        <taxon>Pichiomycetes</taxon>
        <taxon>Metschnikowiaceae</taxon>
        <taxon>Clavispora</taxon>
    </lineage>
</organism>
<evidence type="ECO:0000256" key="4">
    <source>
        <dbReference type="ARBA" id="ARBA00023204"/>
    </source>
</evidence>
<name>C4Y931_CLAL4</name>
<proteinExistence type="inferred from homology"/>
<dbReference type="OMA" id="WTQIENV"/>
<dbReference type="GO" id="GO:0003682">
    <property type="term" value="F:chromatin binding"/>
    <property type="evidence" value="ECO:0007669"/>
    <property type="project" value="TreeGrafter"/>
</dbReference>
<keyword evidence="3" id="KW-0238">DNA-binding</keyword>
<dbReference type="PANTHER" id="PTHR22980:SF0">
    <property type="entry name" value="CENTROMERE PROTEIN S"/>
    <property type="match status" value="1"/>
</dbReference>
<dbReference type="CDD" id="cd22919">
    <property type="entry name" value="HFD_CENP-S"/>
    <property type="match status" value="1"/>
</dbReference>
<evidence type="ECO:0000313" key="6">
    <source>
        <dbReference type="Proteomes" id="UP000007703"/>
    </source>
</evidence>
<dbReference type="RefSeq" id="XP_002615826.1">
    <property type="nucleotide sequence ID" value="XM_002615780.1"/>
</dbReference>
<dbReference type="Gene3D" id="1.10.20.10">
    <property type="entry name" value="Histone, subunit A"/>
    <property type="match status" value="1"/>
</dbReference>
<dbReference type="AlphaFoldDB" id="C4Y931"/>
<dbReference type="GeneID" id="8496030"/>
<gene>
    <name evidence="5" type="ORF">CLUG_04708</name>
</gene>
<evidence type="ECO:0000256" key="1">
    <source>
        <dbReference type="ARBA" id="ARBA00006612"/>
    </source>
</evidence>
<dbReference type="FunCoup" id="C4Y931">
    <property type="interactions" value="48"/>
</dbReference>
<reference evidence="5 6" key="1">
    <citation type="journal article" date="2009" name="Nature">
        <title>Evolution of pathogenicity and sexual reproduction in eight Candida genomes.</title>
        <authorList>
            <person name="Butler G."/>
            <person name="Rasmussen M.D."/>
            <person name="Lin M.F."/>
            <person name="Santos M.A."/>
            <person name="Sakthikumar S."/>
            <person name="Munro C.A."/>
            <person name="Rheinbay E."/>
            <person name="Grabherr M."/>
            <person name="Forche A."/>
            <person name="Reedy J.L."/>
            <person name="Agrafioti I."/>
            <person name="Arnaud M.B."/>
            <person name="Bates S."/>
            <person name="Brown A.J."/>
            <person name="Brunke S."/>
            <person name="Costanzo M.C."/>
            <person name="Fitzpatrick D.A."/>
            <person name="de Groot P.W."/>
            <person name="Harris D."/>
            <person name="Hoyer L.L."/>
            <person name="Hube B."/>
            <person name="Klis F.M."/>
            <person name="Kodira C."/>
            <person name="Lennard N."/>
            <person name="Logue M.E."/>
            <person name="Martin R."/>
            <person name="Neiman A.M."/>
            <person name="Nikolaou E."/>
            <person name="Quail M.A."/>
            <person name="Quinn J."/>
            <person name="Santos M.C."/>
            <person name="Schmitzberger F.F."/>
            <person name="Sherlock G."/>
            <person name="Shah P."/>
            <person name="Silverstein K.A."/>
            <person name="Skrzypek M.S."/>
            <person name="Soll D."/>
            <person name="Staggs R."/>
            <person name="Stansfield I."/>
            <person name="Stumpf M.P."/>
            <person name="Sudbery P.E."/>
            <person name="Srikantha T."/>
            <person name="Zeng Q."/>
            <person name="Berman J."/>
            <person name="Berriman M."/>
            <person name="Heitman J."/>
            <person name="Gow N.A."/>
            <person name="Lorenz M.C."/>
            <person name="Birren B.W."/>
            <person name="Kellis M."/>
            <person name="Cuomo C.A."/>
        </authorList>
    </citation>
    <scope>NUCLEOTIDE SEQUENCE [LARGE SCALE GENOMIC DNA]</scope>
    <source>
        <strain evidence="5 6">ATCC 42720</strain>
    </source>
</reference>
<dbReference type="InParanoid" id="C4Y931"/>
<dbReference type="EMBL" id="CH408080">
    <property type="protein sequence ID" value="EEQ40580.1"/>
    <property type="molecule type" value="Genomic_DNA"/>
</dbReference>
<dbReference type="GO" id="GO:0003677">
    <property type="term" value="F:DNA binding"/>
    <property type="evidence" value="ECO:0007669"/>
    <property type="project" value="UniProtKB-KW"/>
</dbReference>
<evidence type="ECO:0000313" key="5">
    <source>
        <dbReference type="EMBL" id="EEQ40580.1"/>
    </source>
</evidence>
<dbReference type="InterPro" id="IPR009072">
    <property type="entry name" value="Histone-fold"/>
</dbReference>
<dbReference type="Proteomes" id="UP000007703">
    <property type="component" value="Unassembled WGS sequence"/>
</dbReference>
<dbReference type="KEGG" id="clu:CLUG_04708"/>
<evidence type="ECO:0000256" key="3">
    <source>
        <dbReference type="ARBA" id="ARBA00023125"/>
    </source>
</evidence>
<dbReference type="GO" id="GO:0000712">
    <property type="term" value="P:resolution of meiotic recombination intermediates"/>
    <property type="evidence" value="ECO:0007669"/>
    <property type="project" value="TreeGrafter"/>
</dbReference>
<dbReference type="GO" id="GO:0071821">
    <property type="term" value="C:FANCM-MHF complex"/>
    <property type="evidence" value="ECO:0007669"/>
    <property type="project" value="InterPro"/>
</dbReference>
<keyword evidence="2" id="KW-0227">DNA damage</keyword>
<sequence>MSRCLLASRNLGCVSYTLTMAEDSATRLKASIYLSVAKAVEEKTAELKVAASPSFVASLVELVFNQLVSVGEDLELFADHAGRSVVNSSDVYMVTRRNEILTAALKEYEKTLPK</sequence>
<evidence type="ECO:0000256" key="2">
    <source>
        <dbReference type="ARBA" id="ARBA00022763"/>
    </source>
</evidence>
<dbReference type="HOGENOM" id="CLU_100369_3_1_1"/>
<keyword evidence="4" id="KW-0234">DNA repair</keyword>
<dbReference type="PANTHER" id="PTHR22980">
    <property type="entry name" value="CORTISTATIN"/>
    <property type="match status" value="1"/>
</dbReference>
<protein>
    <submittedName>
        <fullName evidence="5">Uncharacterized protein</fullName>
    </submittedName>
</protein>
<accession>C4Y931</accession>
<dbReference type="GO" id="GO:0006281">
    <property type="term" value="P:DNA repair"/>
    <property type="evidence" value="ECO:0007669"/>
    <property type="project" value="UniProtKB-KW"/>
</dbReference>
<dbReference type="Pfam" id="PF15630">
    <property type="entry name" value="CENP-S"/>
    <property type="match status" value="1"/>
</dbReference>
<dbReference type="VEuPathDB" id="FungiDB:CLUG_04708"/>
<dbReference type="OrthoDB" id="1872155at2759"/>
<dbReference type="STRING" id="306902.C4Y931"/>
<dbReference type="GO" id="GO:0046982">
    <property type="term" value="F:protein heterodimerization activity"/>
    <property type="evidence" value="ECO:0007669"/>
    <property type="project" value="InterPro"/>
</dbReference>
<dbReference type="SUPFAM" id="SSF47113">
    <property type="entry name" value="Histone-fold"/>
    <property type="match status" value="1"/>
</dbReference>
<dbReference type="InterPro" id="IPR029003">
    <property type="entry name" value="CENP-S/Mhf1"/>
</dbReference>
<comment type="similarity">
    <text evidence="1">Belongs to the TAF9 family. CENP-S/MHF1 subfamily.</text>
</comment>
<dbReference type="GO" id="GO:0031297">
    <property type="term" value="P:replication fork processing"/>
    <property type="evidence" value="ECO:0007669"/>
    <property type="project" value="TreeGrafter"/>
</dbReference>